<feature type="transmembrane region" description="Helical" evidence="8">
    <location>
        <begin position="139"/>
        <end position="156"/>
    </location>
</feature>
<evidence type="ECO:0000256" key="1">
    <source>
        <dbReference type="ARBA" id="ARBA00004651"/>
    </source>
</evidence>
<feature type="transmembrane region" description="Helical" evidence="8">
    <location>
        <begin position="60"/>
        <end position="79"/>
    </location>
</feature>
<dbReference type="InterPro" id="IPR003352">
    <property type="entry name" value="PTS_EIIC"/>
</dbReference>
<name>A0ABS5AY31_9STRE</name>
<feature type="transmembrane region" description="Helical" evidence="8">
    <location>
        <begin position="240"/>
        <end position="261"/>
    </location>
</feature>
<evidence type="ECO:0000256" key="5">
    <source>
        <dbReference type="ARBA" id="ARBA00022692"/>
    </source>
</evidence>
<keyword evidence="6 8" id="KW-1133">Transmembrane helix</keyword>
<evidence type="ECO:0000313" key="11">
    <source>
        <dbReference type="Proteomes" id="UP001519349"/>
    </source>
</evidence>
<dbReference type="Pfam" id="PF13303">
    <property type="entry name" value="PTS_EIIC_2"/>
    <property type="match status" value="2"/>
</dbReference>
<feature type="transmembrane region" description="Helical" evidence="8">
    <location>
        <begin position="206"/>
        <end position="233"/>
    </location>
</feature>
<proteinExistence type="predicted"/>
<protein>
    <submittedName>
        <fullName evidence="10">PTS transporter subunit IIC</fullName>
    </submittedName>
</protein>
<organism evidence="10 11">
    <name type="scientific">Streptococcus panodentis</name>
    <dbReference type="NCBI Taxonomy" id="1581472"/>
    <lineage>
        <taxon>Bacteria</taxon>
        <taxon>Bacillati</taxon>
        <taxon>Bacillota</taxon>
        <taxon>Bacilli</taxon>
        <taxon>Lactobacillales</taxon>
        <taxon>Streptococcaceae</taxon>
        <taxon>Streptococcus</taxon>
    </lineage>
</organism>
<evidence type="ECO:0000256" key="7">
    <source>
        <dbReference type="ARBA" id="ARBA00023136"/>
    </source>
</evidence>
<dbReference type="Proteomes" id="UP001519349">
    <property type="component" value="Unassembled WGS sequence"/>
</dbReference>
<gene>
    <name evidence="10" type="ORF">DHL47_09220</name>
</gene>
<sequence>MTTENTKPLTPKSFLHKILNGTAIGVIVSLLPNSMFSVLFSLDFFANNAFFATWNTANVLFQSALAAIIGTLIAFEFGFKGMKAALLTAVAFVSSGATSRLAGAGQILAELQKQQAPKELIAAAKQISTGFYTSGTGDIINVMLICAVSALVLLWLEGKFDSFSFVLIPVIGTLLASLGLFTLPYVKMISTSIGQIIMYFTELQPYLMSVLICVTFAIMIVAPISTVAIGLAIGLNGLSAGAAAMGVGTTCIVLVVHSFFINKPGVTTAIALGSMKMMMPNVFEHPISYLPIVSTSILTGLLVPFFAISGTPASAGFGLVGLTGLFASVTGGLSVPTAILAWLLLPTAAALLLRFLWEKILKLYPVSIFKFEE</sequence>
<evidence type="ECO:0000256" key="8">
    <source>
        <dbReference type="SAM" id="Phobius"/>
    </source>
</evidence>
<feature type="transmembrane region" description="Helical" evidence="8">
    <location>
        <begin position="21"/>
        <end position="40"/>
    </location>
</feature>
<feature type="transmembrane region" description="Helical" evidence="8">
    <location>
        <begin position="287"/>
        <end position="308"/>
    </location>
</feature>
<keyword evidence="5 8" id="KW-0812">Transmembrane</keyword>
<keyword evidence="2" id="KW-0813">Transport</keyword>
<accession>A0ABS5AY31</accession>
<dbReference type="RefSeq" id="WP_209551623.1">
    <property type="nucleotide sequence ID" value="NZ_QFAY01000019.1"/>
</dbReference>
<comment type="subcellular location">
    <subcellularLocation>
        <location evidence="1">Cell membrane</location>
        <topology evidence="1">Multi-pass membrane protein</topology>
    </subcellularLocation>
</comment>
<feature type="domain" description="Phosphotransferase system EIIC" evidence="9">
    <location>
        <begin position="123"/>
        <end position="370"/>
    </location>
</feature>
<reference evidence="10 11" key="1">
    <citation type="submission" date="2018-05" db="EMBL/GenBank/DDBJ databases">
        <title>Draft genome sequence of Streptococcus panodentis CCUG 70867T.</title>
        <authorList>
            <person name="Salva-Serra F."/>
            <person name="Mendez V."/>
            <person name="Jaen-Luchoro D."/>
            <person name="Gonzales-Siles L."/>
            <person name="Karlsson R."/>
            <person name="Engstrom-Jakobsson H."/>
            <person name="Busquets A."/>
            <person name="Gomila M."/>
            <person name="Pineiro-Iglesias B."/>
            <person name="Bennasar-Figueras A."/>
            <person name="Seeger M."/>
            <person name="Moore E."/>
        </authorList>
    </citation>
    <scope>NUCLEOTIDE SEQUENCE [LARGE SCALE GENOMIC DNA]</scope>
    <source>
        <strain evidence="10 11">CCUG 70867</strain>
    </source>
</reference>
<evidence type="ECO:0000256" key="4">
    <source>
        <dbReference type="ARBA" id="ARBA00022597"/>
    </source>
</evidence>
<feature type="domain" description="Phosphotransferase system EIIC" evidence="9">
    <location>
        <begin position="17"/>
        <end position="106"/>
    </location>
</feature>
<dbReference type="EMBL" id="QFAY01000019">
    <property type="protein sequence ID" value="MBP2621493.1"/>
    <property type="molecule type" value="Genomic_DNA"/>
</dbReference>
<evidence type="ECO:0000256" key="6">
    <source>
        <dbReference type="ARBA" id="ARBA00022989"/>
    </source>
</evidence>
<keyword evidence="7 8" id="KW-0472">Membrane</keyword>
<evidence type="ECO:0000259" key="9">
    <source>
        <dbReference type="Pfam" id="PF13303"/>
    </source>
</evidence>
<comment type="caution">
    <text evidence="10">The sequence shown here is derived from an EMBL/GenBank/DDBJ whole genome shotgun (WGS) entry which is preliminary data.</text>
</comment>
<evidence type="ECO:0000313" key="10">
    <source>
        <dbReference type="EMBL" id="MBP2621493.1"/>
    </source>
</evidence>
<keyword evidence="3" id="KW-1003">Cell membrane</keyword>
<evidence type="ECO:0000256" key="3">
    <source>
        <dbReference type="ARBA" id="ARBA00022475"/>
    </source>
</evidence>
<keyword evidence="4" id="KW-0762">Sugar transport</keyword>
<feature type="transmembrane region" description="Helical" evidence="8">
    <location>
        <begin position="163"/>
        <end position="186"/>
    </location>
</feature>
<evidence type="ECO:0000256" key="2">
    <source>
        <dbReference type="ARBA" id="ARBA00022448"/>
    </source>
</evidence>
<keyword evidence="11" id="KW-1185">Reference proteome</keyword>